<dbReference type="GO" id="GO:0003676">
    <property type="term" value="F:nucleic acid binding"/>
    <property type="evidence" value="ECO:0007669"/>
    <property type="project" value="InterPro"/>
</dbReference>
<sequence length="240" mass="27529">MQLAIGERRKPYPEGKPGFLRVDSVHQGDKDKKKGVYHINLVDEVTQFEIQVCVAGISEEFLLPALEEAILSFPFVIVNFHSDNGSEYINKVVAKLLEKLRISQSKSRSRRTNDNALVEGKNAAVIRTHMGYMHIPKEHAPDINAYYRSYRNPFVNFHRFCAFPDEETDARGKIVKKYRTYLTPCQKLLSIPHVDACLKAGTTRESLEKEATRQSHLVAAQEMQKEKRKLFNSFSTKNML</sequence>
<reference evidence="3 4" key="1">
    <citation type="submission" date="2017-09" db="EMBL/GenBank/DDBJ databases">
        <title>Depth-based differentiation of microbial function through sediment-hosted aquifers and enrichment of novel symbionts in the deep terrestrial subsurface.</title>
        <authorList>
            <person name="Probst A.J."/>
            <person name="Ladd B."/>
            <person name="Jarett J.K."/>
            <person name="Geller-Mcgrath D.E."/>
            <person name="Sieber C.M."/>
            <person name="Emerson J.B."/>
            <person name="Anantharaman K."/>
            <person name="Thomas B.C."/>
            <person name="Malmstrom R."/>
            <person name="Stieglmeier M."/>
            <person name="Klingl A."/>
            <person name="Woyke T."/>
            <person name="Ryan C.M."/>
            <person name="Banfield J.F."/>
        </authorList>
    </citation>
    <scope>NUCLEOTIDE SEQUENCE [LARGE SCALE GENOMIC DNA]</scope>
    <source>
        <strain evidence="3">CG11_big_fil_rev_8_21_14_0_20_46_11</strain>
    </source>
</reference>
<gene>
    <name evidence="3" type="ORF">COV91_03580</name>
</gene>
<name>A0A2H0KBB6_9BACT</name>
<dbReference type="PROSITE" id="PS50994">
    <property type="entry name" value="INTEGRASE"/>
    <property type="match status" value="1"/>
</dbReference>
<dbReference type="Pfam" id="PF00665">
    <property type="entry name" value="rve"/>
    <property type="match status" value="1"/>
</dbReference>
<feature type="compositionally biased region" description="Basic and acidic residues" evidence="1">
    <location>
        <begin position="1"/>
        <end position="13"/>
    </location>
</feature>
<comment type="caution">
    <text evidence="3">The sequence shown here is derived from an EMBL/GenBank/DDBJ whole genome shotgun (WGS) entry which is preliminary data.</text>
</comment>
<dbReference type="Proteomes" id="UP000229342">
    <property type="component" value="Unassembled WGS sequence"/>
</dbReference>
<evidence type="ECO:0000259" key="2">
    <source>
        <dbReference type="PROSITE" id="PS50994"/>
    </source>
</evidence>
<dbReference type="AlphaFoldDB" id="A0A2H0KBB6"/>
<dbReference type="EMBL" id="PCVG01000045">
    <property type="protein sequence ID" value="PIQ68540.1"/>
    <property type="molecule type" value="Genomic_DNA"/>
</dbReference>
<organism evidence="3 4">
    <name type="scientific">Candidatus Taylorbacteria bacterium CG11_big_fil_rev_8_21_14_0_20_46_11</name>
    <dbReference type="NCBI Taxonomy" id="1975025"/>
    <lineage>
        <taxon>Bacteria</taxon>
        <taxon>Candidatus Tayloriibacteriota</taxon>
    </lineage>
</organism>
<protein>
    <recommendedName>
        <fullName evidence="2">Integrase catalytic domain-containing protein</fullName>
    </recommendedName>
</protein>
<proteinExistence type="predicted"/>
<dbReference type="SUPFAM" id="SSF53098">
    <property type="entry name" value="Ribonuclease H-like"/>
    <property type="match status" value="1"/>
</dbReference>
<feature type="region of interest" description="Disordered" evidence="1">
    <location>
        <begin position="1"/>
        <end position="23"/>
    </location>
</feature>
<dbReference type="InterPro" id="IPR012337">
    <property type="entry name" value="RNaseH-like_sf"/>
</dbReference>
<evidence type="ECO:0000256" key="1">
    <source>
        <dbReference type="SAM" id="MobiDB-lite"/>
    </source>
</evidence>
<dbReference type="InterPro" id="IPR036397">
    <property type="entry name" value="RNaseH_sf"/>
</dbReference>
<accession>A0A2H0KBB6</accession>
<dbReference type="Gene3D" id="3.30.420.10">
    <property type="entry name" value="Ribonuclease H-like superfamily/Ribonuclease H"/>
    <property type="match status" value="1"/>
</dbReference>
<dbReference type="InterPro" id="IPR001584">
    <property type="entry name" value="Integrase_cat-core"/>
</dbReference>
<dbReference type="GO" id="GO:0015074">
    <property type="term" value="P:DNA integration"/>
    <property type="evidence" value="ECO:0007669"/>
    <property type="project" value="InterPro"/>
</dbReference>
<evidence type="ECO:0000313" key="4">
    <source>
        <dbReference type="Proteomes" id="UP000229342"/>
    </source>
</evidence>
<feature type="domain" description="Integrase catalytic" evidence="2">
    <location>
        <begin position="9"/>
        <end position="125"/>
    </location>
</feature>
<evidence type="ECO:0000313" key="3">
    <source>
        <dbReference type="EMBL" id="PIQ68540.1"/>
    </source>
</evidence>